<feature type="transmembrane region" description="Helical" evidence="2">
    <location>
        <begin position="241"/>
        <end position="261"/>
    </location>
</feature>
<evidence type="ECO:0000313" key="6">
    <source>
        <dbReference type="Proteomes" id="UP000199207"/>
    </source>
</evidence>
<dbReference type="AlphaFoldDB" id="A0A1I1QEV0"/>
<keyword evidence="2" id="KW-0812">Transmembrane</keyword>
<sequence>MSRTLTRFRTAAVLAACTGAALLAGAVPASAHVTVDPREVPAGGYSTINVKVPNERDNASTIKVELFLDPEQPVASAMPQPVPGWEIEVEITELEEPLEVHGNQITEAPSKIIWSGGEIQPGMFQQFPVSLGRLPEDAGQLVFKAIQTYDNDEIVRWIDEPSEDAEHPAAVLTLTPAAEDGHGSASADEDEEAETAAQTDGSGEEGEGAGDGDAGSPASSETSETSAASDSGDSADTAARVLAVLGLLVGAAGVTLALLAGRRRTTAGS</sequence>
<keyword evidence="3" id="KW-0732">Signal</keyword>
<dbReference type="Gene3D" id="2.60.40.2230">
    <property type="entry name" value="Uncharacterised protein YcnI-like PF07987, DUF1775"/>
    <property type="match status" value="1"/>
</dbReference>
<dbReference type="Pfam" id="PF07987">
    <property type="entry name" value="DUF1775"/>
    <property type="match status" value="1"/>
</dbReference>
<protein>
    <submittedName>
        <fullName evidence="5">Uncharacterized protein YcnI</fullName>
    </submittedName>
</protein>
<reference evidence="5 6" key="1">
    <citation type="submission" date="2016-10" db="EMBL/GenBank/DDBJ databases">
        <authorList>
            <person name="de Groot N.N."/>
        </authorList>
    </citation>
    <scope>NUCLEOTIDE SEQUENCE [LARGE SCALE GENOMIC DNA]</scope>
    <source>
        <strain evidence="5 6">CGMCC 4.5739</strain>
    </source>
</reference>
<evidence type="ECO:0000256" key="2">
    <source>
        <dbReference type="SAM" id="Phobius"/>
    </source>
</evidence>
<keyword evidence="2" id="KW-1133">Transmembrane helix</keyword>
<evidence type="ECO:0000256" key="3">
    <source>
        <dbReference type="SAM" id="SignalP"/>
    </source>
</evidence>
<accession>A0A1I1QEV0</accession>
<dbReference type="OrthoDB" id="9810871at2"/>
<feature type="chain" id="PRO_5011463973" evidence="3">
    <location>
        <begin position="32"/>
        <end position="269"/>
    </location>
</feature>
<feature type="compositionally biased region" description="Low complexity" evidence="1">
    <location>
        <begin position="214"/>
        <end position="234"/>
    </location>
</feature>
<dbReference type="EMBL" id="FOLM01000011">
    <property type="protein sequence ID" value="SFD20527.1"/>
    <property type="molecule type" value="Genomic_DNA"/>
</dbReference>
<dbReference type="InterPro" id="IPR038507">
    <property type="entry name" value="YcnI-like_sf"/>
</dbReference>
<keyword evidence="2" id="KW-0472">Membrane</keyword>
<dbReference type="RefSeq" id="WP_093840148.1">
    <property type="nucleotide sequence ID" value="NZ_FOLM01000011.1"/>
</dbReference>
<evidence type="ECO:0000259" key="4">
    <source>
        <dbReference type="Pfam" id="PF07987"/>
    </source>
</evidence>
<keyword evidence="6" id="KW-1185">Reference proteome</keyword>
<dbReference type="InterPro" id="IPR012533">
    <property type="entry name" value="YcnI-copper_dom"/>
</dbReference>
<feature type="domain" description="YncI copper-binding" evidence="4">
    <location>
        <begin position="32"/>
        <end position="174"/>
    </location>
</feature>
<feature type="region of interest" description="Disordered" evidence="1">
    <location>
        <begin position="176"/>
        <end position="234"/>
    </location>
</feature>
<name>A0A1I1QEV0_9ACTN</name>
<dbReference type="CDD" id="cd08545">
    <property type="entry name" value="YcnI_like"/>
    <property type="match status" value="1"/>
</dbReference>
<evidence type="ECO:0000313" key="5">
    <source>
        <dbReference type="EMBL" id="SFD20527.1"/>
    </source>
</evidence>
<dbReference type="STRING" id="910347.SAMN05421773_11161"/>
<proteinExistence type="predicted"/>
<gene>
    <name evidence="5" type="ORF">SAMN05421773_11161</name>
</gene>
<evidence type="ECO:0000256" key="1">
    <source>
        <dbReference type="SAM" id="MobiDB-lite"/>
    </source>
</evidence>
<dbReference type="Proteomes" id="UP000199207">
    <property type="component" value="Unassembled WGS sequence"/>
</dbReference>
<feature type="signal peptide" evidence="3">
    <location>
        <begin position="1"/>
        <end position="31"/>
    </location>
</feature>
<organism evidence="5 6">
    <name type="scientific">Streptomyces aidingensis</name>
    <dbReference type="NCBI Taxonomy" id="910347"/>
    <lineage>
        <taxon>Bacteria</taxon>
        <taxon>Bacillati</taxon>
        <taxon>Actinomycetota</taxon>
        <taxon>Actinomycetes</taxon>
        <taxon>Kitasatosporales</taxon>
        <taxon>Streptomycetaceae</taxon>
        <taxon>Streptomyces</taxon>
    </lineage>
</organism>